<protein>
    <submittedName>
        <fullName evidence="1">Class I SAM-dependent methyltransferase</fullName>
    </submittedName>
</protein>
<name>A0A7C9VQ49_9BRAD</name>
<dbReference type="PANTHER" id="PTHR43832">
    <property type="match status" value="1"/>
</dbReference>
<dbReference type="InterPro" id="IPR029063">
    <property type="entry name" value="SAM-dependent_MTases_sf"/>
</dbReference>
<dbReference type="Gene3D" id="3.40.50.150">
    <property type="entry name" value="Vaccinia Virus protein VP39"/>
    <property type="match status" value="1"/>
</dbReference>
<gene>
    <name evidence="1" type="ORF">G4V63_22690</name>
</gene>
<sequence>MSLTQATIRIGESVPWPDALSRAVISQLVGRTRRSLSAAPTDDADFARGMSIYPVAVHTDDANAQHYEIPAEFFALILGPQRKYSCCLYESDTSSLIDAEETALRVTAEHALLRDGLRILELGCGWGSLSLWMARHYPASRIVSVSNSHSQRQYICDQARKEGLSNLEVITSDMNEFVPSGQFDRIVSIEMFEHMANWRPLLERLRNALKPDGNLFLHVFSHRSASYRFDAANRGDWIAQHFFTGGIMPGHSLIRQFPDIFSVDAEWRWSGTQYEKTANDWLANYDRNADAIFDILLRVYGTEARIWQRRWRLFFLATAGLFGHTRGEEWGVSHYRLRPVG</sequence>
<dbReference type="Pfam" id="PF02353">
    <property type="entry name" value="CMAS"/>
    <property type="match status" value="1"/>
</dbReference>
<accession>A0A7C9VQ49</accession>
<keyword evidence="1" id="KW-0808">Transferase</keyword>
<dbReference type="GO" id="GO:0032259">
    <property type="term" value="P:methylation"/>
    <property type="evidence" value="ECO:0007669"/>
    <property type="project" value="UniProtKB-KW"/>
</dbReference>
<evidence type="ECO:0000313" key="2">
    <source>
        <dbReference type="Proteomes" id="UP000480266"/>
    </source>
</evidence>
<keyword evidence="1" id="KW-0489">Methyltransferase</keyword>
<dbReference type="PANTHER" id="PTHR43832:SF1">
    <property type="entry name" value="S-ADENOSYL-L-METHIONINE-DEPENDENT METHYLTRANSFERASES SUPERFAMILY PROTEIN"/>
    <property type="match status" value="1"/>
</dbReference>
<dbReference type="EMBL" id="JAAMRR010001151">
    <property type="protein sequence ID" value="NGX97911.1"/>
    <property type="molecule type" value="Genomic_DNA"/>
</dbReference>
<proteinExistence type="predicted"/>
<reference evidence="1" key="1">
    <citation type="submission" date="2020-02" db="EMBL/GenBank/DDBJ databases">
        <title>Draft genome sequence of Candidatus Afipia apatlaquensis IBT-C3, a potential strain for decolorization of textile dyes.</title>
        <authorList>
            <person name="Sanchez-Reyes A."/>
            <person name="Breton-Deval L."/>
            <person name="Mangelson H."/>
            <person name="Sanchez-Flores A."/>
        </authorList>
    </citation>
    <scope>NUCLEOTIDE SEQUENCE [LARGE SCALE GENOMIC DNA]</scope>
    <source>
        <strain evidence="1">IBT-C3</strain>
    </source>
</reference>
<dbReference type="CDD" id="cd02440">
    <property type="entry name" value="AdoMet_MTases"/>
    <property type="match status" value="1"/>
</dbReference>
<dbReference type="AlphaFoldDB" id="A0A7C9VQ49"/>
<dbReference type="SUPFAM" id="SSF53335">
    <property type="entry name" value="S-adenosyl-L-methionine-dependent methyltransferases"/>
    <property type="match status" value="1"/>
</dbReference>
<dbReference type="FunFam" id="3.40.50.150:FF:000554">
    <property type="entry name" value="Cation-transporting ATPase"/>
    <property type="match status" value="1"/>
</dbReference>
<keyword evidence="2" id="KW-1185">Reference proteome</keyword>
<comment type="caution">
    <text evidence="1">The sequence shown here is derived from an EMBL/GenBank/DDBJ whole genome shotgun (WGS) entry which is preliminary data.</text>
</comment>
<organism evidence="1 2">
    <name type="scientific">Candidatus Afipia apatlaquensis</name>
    <dbReference type="NCBI Taxonomy" id="2712852"/>
    <lineage>
        <taxon>Bacteria</taxon>
        <taxon>Pseudomonadati</taxon>
        <taxon>Pseudomonadota</taxon>
        <taxon>Alphaproteobacteria</taxon>
        <taxon>Hyphomicrobiales</taxon>
        <taxon>Nitrobacteraceae</taxon>
        <taxon>Afipia</taxon>
    </lineage>
</organism>
<dbReference type="Proteomes" id="UP000480266">
    <property type="component" value="Unassembled WGS sequence"/>
</dbReference>
<evidence type="ECO:0000313" key="1">
    <source>
        <dbReference type="EMBL" id="NGX97911.1"/>
    </source>
</evidence>
<dbReference type="GO" id="GO:0008168">
    <property type="term" value="F:methyltransferase activity"/>
    <property type="evidence" value="ECO:0007669"/>
    <property type="project" value="UniProtKB-KW"/>
</dbReference>